<accession>A0A4Y2D9Z8</accession>
<evidence type="ECO:0000313" key="1">
    <source>
        <dbReference type="EMBL" id="GBM12906.1"/>
    </source>
</evidence>
<dbReference type="EMBL" id="BGPR01241995">
    <property type="protein sequence ID" value="GBM12906.1"/>
    <property type="molecule type" value="Genomic_DNA"/>
</dbReference>
<protein>
    <submittedName>
        <fullName evidence="1">Uncharacterized protein</fullName>
    </submittedName>
</protein>
<reference evidence="1 2" key="1">
    <citation type="journal article" date="2019" name="Sci. Rep.">
        <title>Orb-weaving spider Araneus ventricosus genome elucidates the spidroin gene catalogue.</title>
        <authorList>
            <person name="Kono N."/>
            <person name="Nakamura H."/>
            <person name="Ohtoshi R."/>
            <person name="Moran D.A.P."/>
            <person name="Shinohara A."/>
            <person name="Yoshida Y."/>
            <person name="Fujiwara M."/>
            <person name="Mori M."/>
            <person name="Tomita M."/>
            <person name="Arakawa K."/>
        </authorList>
    </citation>
    <scope>NUCLEOTIDE SEQUENCE [LARGE SCALE GENOMIC DNA]</scope>
</reference>
<organism evidence="1 2">
    <name type="scientific">Araneus ventricosus</name>
    <name type="common">Orbweaver spider</name>
    <name type="synonym">Epeira ventricosa</name>
    <dbReference type="NCBI Taxonomy" id="182803"/>
    <lineage>
        <taxon>Eukaryota</taxon>
        <taxon>Metazoa</taxon>
        <taxon>Ecdysozoa</taxon>
        <taxon>Arthropoda</taxon>
        <taxon>Chelicerata</taxon>
        <taxon>Arachnida</taxon>
        <taxon>Araneae</taxon>
        <taxon>Araneomorphae</taxon>
        <taxon>Entelegynae</taxon>
        <taxon>Araneoidea</taxon>
        <taxon>Araneidae</taxon>
        <taxon>Araneus</taxon>
    </lineage>
</organism>
<proteinExistence type="predicted"/>
<name>A0A4Y2D9Z8_ARAVE</name>
<keyword evidence="2" id="KW-1185">Reference proteome</keyword>
<dbReference type="AlphaFoldDB" id="A0A4Y2D9Z8"/>
<evidence type="ECO:0000313" key="2">
    <source>
        <dbReference type="Proteomes" id="UP000499080"/>
    </source>
</evidence>
<dbReference type="Proteomes" id="UP000499080">
    <property type="component" value="Unassembled WGS sequence"/>
</dbReference>
<gene>
    <name evidence="1" type="ORF">AVEN_69702_1</name>
</gene>
<comment type="caution">
    <text evidence="1">The sequence shown here is derived from an EMBL/GenBank/DDBJ whole genome shotgun (WGS) entry which is preliminary data.</text>
</comment>
<feature type="non-terminal residue" evidence="1">
    <location>
        <position position="1"/>
    </location>
</feature>
<sequence length="34" mass="3588">PSCVLISPSFSLEMEGLVPPVQHSTSSPLQPIIP</sequence>